<evidence type="ECO:0000313" key="2">
    <source>
        <dbReference type="EMBL" id="MCS4121184.1"/>
    </source>
</evidence>
<dbReference type="Gene3D" id="3.40.50.1010">
    <property type="entry name" value="5'-nuclease"/>
    <property type="match status" value="1"/>
</dbReference>
<reference evidence="2" key="1">
    <citation type="submission" date="2022-08" db="EMBL/GenBank/DDBJ databases">
        <title>Genomic Encyclopedia of Type Strains, Phase V (KMG-V): Genome sequencing to study the core and pangenomes of soil and plant-associated prokaryotes.</title>
        <authorList>
            <person name="Whitman W."/>
        </authorList>
    </citation>
    <scope>NUCLEOTIDE SEQUENCE</scope>
    <source>
        <strain evidence="2">SP3026</strain>
    </source>
</reference>
<accession>A0A9X2V4M5</accession>
<feature type="domain" description="PIN" evidence="1">
    <location>
        <begin position="2"/>
        <end position="115"/>
    </location>
</feature>
<dbReference type="RefSeq" id="WP_259039823.1">
    <property type="nucleotide sequence ID" value="NZ_JANUBL010000002.1"/>
</dbReference>
<dbReference type="InterPro" id="IPR029060">
    <property type="entry name" value="PIN-like_dom_sf"/>
</dbReference>
<dbReference type="Pfam" id="PF13470">
    <property type="entry name" value="PIN_3"/>
    <property type="match status" value="1"/>
</dbReference>
<organism evidence="2 3">
    <name type="scientific">Salinibacter ruber</name>
    <dbReference type="NCBI Taxonomy" id="146919"/>
    <lineage>
        <taxon>Bacteria</taxon>
        <taxon>Pseudomonadati</taxon>
        <taxon>Rhodothermota</taxon>
        <taxon>Rhodothermia</taxon>
        <taxon>Rhodothermales</taxon>
        <taxon>Salinibacteraceae</taxon>
        <taxon>Salinibacter</taxon>
    </lineage>
</organism>
<comment type="caution">
    <text evidence="2">The sequence shown here is derived from an EMBL/GenBank/DDBJ whole genome shotgun (WGS) entry which is preliminary data.</text>
</comment>
<gene>
    <name evidence="2" type="ORF">GGP45_001526</name>
</gene>
<name>A0A9X2V4M5_9BACT</name>
<sequence length="140" mass="15275">MRILFDTNVVLDVFLNREPFVESAANLFEANARGDIEGMLGATTVTTIYYLLNSNRGNAVAHEKVEALLRLFDVAVVNHQVLMEAAESEFADYEDAVLHGAARTAGADGIVTRNAADFSAASLSVHTPTELLTILDHRRE</sequence>
<dbReference type="SUPFAM" id="SSF88723">
    <property type="entry name" value="PIN domain-like"/>
    <property type="match status" value="1"/>
</dbReference>
<evidence type="ECO:0000313" key="3">
    <source>
        <dbReference type="Proteomes" id="UP001155144"/>
    </source>
</evidence>
<dbReference type="Proteomes" id="UP001155144">
    <property type="component" value="Unassembled WGS sequence"/>
</dbReference>
<dbReference type="AlphaFoldDB" id="A0A9X2V4M5"/>
<evidence type="ECO:0000259" key="1">
    <source>
        <dbReference type="Pfam" id="PF13470"/>
    </source>
</evidence>
<protein>
    <submittedName>
        <fullName evidence="2">Nucleic acid-binding protein</fullName>
    </submittedName>
</protein>
<proteinExistence type="predicted"/>
<dbReference type="EMBL" id="JANUBL010000002">
    <property type="protein sequence ID" value="MCS4121184.1"/>
    <property type="molecule type" value="Genomic_DNA"/>
</dbReference>
<dbReference type="InterPro" id="IPR002716">
    <property type="entry name" value="PIN_dom"/>
</dbReference>